<name>A0A1H9V5P8_9PSEU</name>
<gene>
    <name evidence="1" type="ORF">SAMN05216188_12453</name>
</gene>
<protein>
    <submittedName>
        <fullName evidence="1">Uncharacterized protein</fullName>
    </submittedName>
</protein>
<organism evidence="1 2">
    <name type="scientific">Lentzea xinjiangensis</name>
    <dbReference type="NCBI Taxonomy" id="402600"/>
    <lineage>
        <taxon>Bacteria</taxon>
        <taxon>Bacillati</taxon>
        <taxon>Actinomycetota</taxon>
        <taxon>Actinomycetes</taxon>
        <taxon>Pseudonocardiales</taxon>
        <taxon>Pseudonocardiaceae</taxon>
        <taxon>Lentzea</taxon>
    </lineage>
</organism>
<keyword evidence="2" id="KW-1185">Reference proteome</keyword>
<evidence type="ECO:0000313" key="2">
    <source>
        <dbReference type="Proteomes" id="UP000199352"/>
    </source>
</evidence>
<dbReference type="EMBL" id="FOFR01000024">
    <property type="protein sequence ID" value="SES16908.1"/>
    <property type="molecule type" value="Genomic_DNA"/>
</dbReference>
<evidence type="ECO:0000313" key="1">
    <source>
        <dbReference type="EMBL" id="SES16908.1"/>
    </source>
</evidence>
<dbReference type="STRING" id="402600.SAMN05216188_12453"/>
<accession>A0A1H9V5P8</accession>
<proteinExistence type="predicted"/>
<reference evidence="2" key="1">
    <citation type="submission" date="2016-10" db="EMBL/GenBank/DDBJ databases">
        <authorList>
            <person name="Varghese N."/>
            <person name="Submissions S."/>
        </authorList>
    </citation>
    <scope>NUCLEOTIDE SEQUENCE [LARGE SCALE GENOMIC DNA]</scope>
    <source>
        <strain evidence="2">CGMCC 4.3525</strain>
    </source>
</reference>
<dbReference type="AlphaFoldDB" id="A0A1H9V5P8"/>
<dbReference type="Proteomes" id="UP000199352">
    <property type="component" value="Unassembled WGS sequence"/>
</dbReference>
<sequence>MSFALFLPSRRHIDQGRVRQAHPIVHKGRTFRRPPES</sequence>